<protein>
    <recommendedName>
        <fullName evidence="1">Reverse transcriptase domain-containing protein</fullName>
    </recommendedName>
</protein>
<organism evidence="2 3">
    <name type="scientific">Leptobrachium leishanense</name>
    <name type="common">Leishan spiny toad</name>
    <dbReference type="NCBI Taxonomy" id="445787"/>
    <lineage>
        <taxon>Eukaryota</taxon>
        <taxon>Metazoa</taxon>
        <taxon>Chordata</taxon>
        <taxon>Craniata</taxon>
        <taxon>Vertebrata</taxon>
        <taxon>Euteleostomi</taxon>
        <taxon>Amphibia</taxon>
        <taxon>Batrachia</taxon>
        <taxon>Anura</taxon>
        <taxon>Pelobatoidea</taxon>
        <taxon>Megophryidae</taxon>
        <taxon>Leptobrachium</taxon>
    </lineage>
</organism>
<accession>A0A8C5MUV2</accession>
<reference evidence="2" key="1">
    <citation type="submission" date="2025-08" db="UniProtKB">
        <authorList>
            <consortium name="Ensembl"/>
        </authorList>
    </citation>
    <scope>IDENTIFICATION</scope>
</reference>
<dbReference type="PANTHER" id="PTHR31635">
    <property type="entry name" value="REVERSE TRANSCRIPTASE DOMAIN-CONTAINING PROTEIN-RELATED"/>
    <property type="match status" value="1"/>
</dbReference>
<dbReference type="PANTHER" id="PTHR31635:SF196">
    <property type="entry name" value="REVERSE TRANSCRIPTASE DOMAIN-CONTAINING PROTEIN-RELATED"/>
    <property type="match status" value="1"/>
</dbReference>
<keyword evidence="3" id="KW-1185">Reference proteome</keyword>
<evidence type="ECO:0000313" key="2">
    <source>
        <dbReference type="Ensembl" id="ENSLLEP00000017329.1"/>
    </source>
</evidence>
<name>A0A8C5MUV2_9ANUR</name>
<dbReference type="AlphaFoldDB" id="A0A8C5MUV2"/>
<evidence type="ECO:0000313" key="3">
    <source>
        <dbReference type="Proteomes" id="UP000694569"/>
    </source>
</evidence>
<dbReference type="InterPro" id="IPR043502">
    <property type="entry name" value="DNA/RNA_pol_sf"/>
</dbReference>
<dbReference type="SUPFAM" id="SSF56672">
    <property type="entry name" value="DNA/RNA polymerases"/>
    <property type="match status" value="1"/>
</dbReference>
<dbReference type="Proteomes" id="UP000694569">
    <property type="component" value="Unplaced"/>
</dbReference>
<dbReference type="OrthoDB" id="9909359at2759"/>
<proteinExistence type="predicted"/>
<sequence length="603" mass="67775">MICLMQMLSLLPKRPAVVLPLRKTNLAVFWPRFSDAGRMLPISRRSTLRMGLFTCSLSLFYLSSNVITRASTTWMGARMQSPLTTIQDYLRDKLPRLLNESSAAALEDPISVEEIHMVLKSLDGLPAEYYRAFSPTLVPRLLMLFAEIRSGSPLHPHTLSATISVILKPNKDALDPRSYRPISLLNADLKILAKIMANRLTPLLQSLIHPDQVGFVPGREARDTTTRALGAIGVAKKTGEGLLLLSTDAENTFDRVRWDFMFSVLRGLGVGPFFMQCLTALYDAPTARVRVNGALSPSLVVKNGTRQGCPLSPLLFTLSLEPLLVAFRRNPYIAGIQGHISEHKLSAYADDLLFFLTTVDSSLPAVMSELDFYGSVAGLKINHDKSEFLGVSLESATLQSIHTNYPFRNCSTSLRYLDTWLATSSGRLLDLNFNSIRSFCSDLSDWTSKYISWLGRVAVLKMNLLPRLLYLFRALPIAIPASYFMTLRKEFLHFIWPKGRPRVGFAVLCRPKSGGGLALPDVKQYYTACHLLRVIDWSASEPNKRWLDLERVLSGAPLWAVPWFPERGLSNDTKQDHVKCKTKKLKIKIKLKKLKKNVIWFLF</sequence>
<dbReference type="PROSITE" id="PS50878">
    <property type="entry name" value="RT_POL"/>
    <property type="match status" value="1"/>
</dbReference>
<dbReference type="Ensembl" id="ENSLLET00000017986.1">
    <property type="protein sequence ID" value="ENSLLEP00000017329.1"/>
    <property type="gene ID" value="ENSLLEG00000011031.1"/>
</dbReference>
<dbReference type="GeneTree" id="ENSGT00940000165023"/>
<feature type="domain" description="Reverse transcriptase" evidence="1">
    <location>
        <begin position="147"/>
        <end position="458"/>
    </location>
</feature>
<reference evidence="2" key="2">
    <citation type="submission" date="2025-09" db="UniProtKB">
        <authorList>
            <consortium name="Ensembl"/>
        </authorList>
    </citation>
    <scope>IDENTIFICATION</scope>
</reference>
<dbReference type="InterPro" id="IPR000477">
    <property type="entry name" value="RT_dom"/>
</dbReference>
<dbReference type="CDD" id="cd01650">
    <property type="entry name" value="RT_nLTR_like"/>
    <property type="match status" value="1"/>
</dbReference>
<dbReference type="Pfam" id="PF00078">
    <property type="entry name" value="RVT_1"/>
    <property type="match status" value="1"/>
</dbReference>
<evidence type="ECO:0000259" key="1">
    <source>
        <dbReference type="PROSITE" id="PS50878"/>
    </source>
</evidence>